<organism evidence="2 3">
    <name type="scientific">Portunus trituberculatus</name>
    <name type="common">Swimming crab</name>
    <name type="synonym">Neptunus trituberculatus</name>
    <dbReference type="NCBI Taxonomy" id="210409"/>
    <lineage>
        <taxon>Eukaryota</taxon>
        <taxon>Metazoa</taxon>
        <taxon>Ecdysozoa</taxon>
        <taxon>Arthropoda</taxon>
        <taxon>Crustacea</taxon>
        <taxon>Multicrustacea</taxon>
        <taxon>Malacostraca</taxon>
        <taxon>Eumalacostraca</taxon>
        <taxon>Eucarida</taxon>
        <taxon>Decapoda</taxon>
        <taxon>Pleocyemata</taxon>
        <taxon>Brachyura</taxon>
        <taxon>Eubrachyura</taxon>
        <taxon>Portunoidea</taxon>
        <taxon>Portunidae</taxon>
        <taxon>Portuninae</taxon>
        <taxon>Portunus</taxon>
    </lineage>
</organism>
<gene>
    <name evidence="2" type="ORF">E2C01_001463</name>
</gene>
<evidence type="ECO:0000313" key="3">
    <source>
        <dbReference type="Proteomes" id="UP000324222"/>
    </source>
</evidence>
<dbReference type="EMBL" id="VSRR010000047">
    <property type="protein sequence ID" value="MPC08868.1"/>
    <property type="molecule type" value="Genomic_DNA"/>
</dbReference>
<reference evidence="2 3" key="1">
    <citation type="submission" date="2019-05" db="EMBL/GenBank/DDBJ databases">
        <title>Another draft genome of Portunus trituberculatus and its Hox gene families provides insights of decapod evolution.</title>
        <authorList>
            <person name="Jeong J.-H."/>
            <person name="Song I."/>
            <person name="Kim S."/>
            <person name="Choi T."/>
            <person name="Kim D."/>
            <person name="Ryu S."/>
            <person name="Kim W."/>
        </authorList>
    </citation>
    <scope>NUCLEOTIDE SEQUENCE [LARGE SCALE GENOMIC DNA]</scope>
    <source>
        <tissue evidence="2">Muscle</tissue>
    </source>
</reference>
<feature type="compositionally biased region" description="Polar residues" evidence="1">
    <location>
        <begin position="85"/>
        <end position="103"/>
    </location>
</feature>
<keyword evidence="3" id="KW-1185">Reference proteome</keyword>
<evidence type="ECO:0000313" key="2">
    <source>
        <dbReference type="EMBL" id="MPC08868.1"/>
    </source>
</evidence>
<evidence type="ECO:0000256" key="1">
    <source>
        <dbReference type="SAM" id="MobiDB-lite"/>
    </source>
</evidence>
<protein>
    <submittedName>
        <fullName evidence="2">Uncharacterized protein</fullName>
    </submittedName>
</protein>
<sequence>MSPSRDNAADRQGRWLSRFLIYLILERNLRRTDDPDERCEQPLGSVRAQDQYHHCPGVTSSPSWEVEQALVALAWLSRRSDEPRTTAQTSVALHSHGSNTTSAFRAPHTRLH</sequence>
<proteinExistence type="predicted"/>
<comment type="caution">
    <text evidence="2">The sequence shown here is derived from an EMBL/GenBank/DDBJ whole genome shotgun (WGS) entry which is preliminary data.</text>
</comment>
<dbReference type="Proteomes" id="UP000324222">
    <property type="component" value="Unassembled WGS sequence"/>
</dbReference>
<accession>A0A5B7CI18</accession>
<name>A0A5B7CI18_PORTR</name>
<feature type="region of interest" description="Disordered" evidence="1">
    <location>
        <begin position="80"/>
        <end position="112"/>
    </location>
</feature>
<dbReference type="AlphaFoldDB" id="A0A5B7CI18"/>